<keyword evidence="3" id="KW-1185">Reference proteome</keyword>
<dbReference type="InterPro" id="IPR032093">
    <property type="entry name" value="PhoD_N"/>
</dbReference>
<name>A0A1I4UQ38_9BURK</name>
<dbReference type="RefSeq" id="WP_093391175.1">
    <property type="nucleotide sequence ID" value="NZ_FOTW01000046.1"/>
</dbReference>
<gene>
    <name evidence="2" type="ORF">SAMN02982985_05751</name>
</gene>
<reference evidence="2 3" key="1">
    <citation type="submission" date="2016-10" db="EMBL/GenBank/DDBJ databases">
        <authorList>
            <person name="de Groot N.N."/>
        </authorList>
    </citation>
    <scope>NUCLEOTIDE SEQUENCE [LARGE SCALE GENOMIC DNA]</scope>
    <source>
        <strain evidence="2 3">ATCC 43154</strain>
    </source>
</reference>
<dbReference type="Pfam" id="PF16655">
    <property type="entry name" value="PhoD_N"/>
    <property type="match status" value="1"/>
</dbReference>
<dbReference type="InterPro" id="IPR052900">
    <property type="entry name" value="Phospholipid_Metab_Enz"/>
</dbReference>
<dbReference type="AlphaFoldDB" id="A0A1I4UQ38"/>
<feature type="domain" description="Phospholipase D N-terminal" evidence="1">
    <location>
        <begin position="5"/>
        <end position="75"/>
    </location>
</feature>
<dbReference type="OrthoDB" id="327733at2"/>
<dbReference type="Proteomes" id="UP000199470">
    <property type="component" value="Unassembled WGS sequence"/>
</dbReference>
<evidence type="ECO:0000259" key="1">
    <source>
        <dbReference type="Pfam" id="PF16655"/>
    </source>
</evidence>
<accession>A0A1I4UQ38</accession>
<dbReference type="STRING" id="758825.SAMN02982985_05751"/>
<organism evidence="2 3">
    <name type="scientific">Rugamonas rubra</name>
    <dbReference type="NCBI Taxonomy" id="758825"/>
    <lineage>
        <taxon>Bacteria</taxon>
        <taxon>Pseudomonadati</taxon>
        <taxon>Pseudomonadota</taxon>
        <taxon>Betaproteobacteria</taxon>
        <taxon>Burkholderiales</taxon>
        <taxon>Oxalobacteraceae</taxon>
        <taxon>Telluria group</taxon>
        <taxon>Rugamonas</taxon>
    </lineage>
</organism>
<evidence type="ECO:0000313" key="2">
    <source>
        <dbReference type="EMBL" id="SFM91051.1"/>
    </source>
</evidence>
<dbReference type="PANTHER" id="PTHR43606">
    <property type="entry name" value="PHOSPHATASE, PUTATIVE (AFU_ORTHOLOGUE AFUA_6G08710)-RELATED"/>
    <property type="match status" value="1"/>
</dbReference>
<sequence length="111" mass="11957">MDLTSSTPSHADPEIAVRWQMATDPAMQLLVASGATATTARQDFTVKIDADGPLPGHVYYYQFAVDGAKSPVGRTWRFVDTVLSRKFSAATERSLRTLAGPGNRNIVECGA</sequence>
<dbReference type="Gene3D" id="2.60.40.380">
    <property type="entry name" value="Purple acid phosphatase-like, N-terminal"/>
    <property type="match status" value="1"/>
</dbReference>
<evidence type="ECO:0000313" key="3">
    <source>
        <dbReference type="Proteomes" id="UP000199470"/>
    </source>
</evidence>
<proteinExistence type="predicted"/>
<protein>
    <submittedName>
        <fullName evidence="2">PhoD-like phosphatase, N-terminal domain</fullName>
    </submittedName>
</protein>
<dbReference type="PANTHER" id="PTHR43606:SF2">
    <property type="entry name" value="ALKALINE PHOSPHATASE FAMILY PROTEIN (AFU_ORTHOLOGUE AFUA_5G03860)"/>
    <property type="match status" value="1"/>
</dbReference>
<dbReference type="EMBL" id="FOTW01000046">
    <property type="protein sequence ID" value="SFM91051.1"/>
    <property type="molecule type" value="Genomic_DNA"/>
</dbReference>